<keyword evidence="5 18" id="KW-0479">Metal-binding</keyword>
<evidence type="ECO:0000256" key="18">
    <source>
        <dbReference type="HAMAP-Rule" id="MF_03159"/>
    </source>
</evidence>
<dbReference type="GO" id="GO:0052855">
    <property type="term" value="F:ADP-dependent NAD(P)H-hydrate dehydratase activity"/>
    <property type="evidence" value="ECO:0007669"/>
    <property type="project" value="UniProtKB-UniRule"/>
</dbReference>
<comment type="cofactor">
    <cofactor evidence="18 19">
        <name>K(+)</name>
        <dbReference type="ChEBI" id="CHEBI:29103"/>
    </cofactor>
    <text evidence="18 19">Binds 1 potassium ion per subunit.</text>
</comment>
<dbReference type="Pfam" id="PF03853">
    <property type="entry name" value="YjeF_N"/>
    <property type="match status" value="1"/>
</dbReference>
<dbReference type="EC" id="5.1.99.6" evidence="19"/>
<dbReference type="HAMAP" id="MF_01966">
    <property type="entry name" value="NADHX_epimerase"/>
    <property type="match status" value="1"/>
</dbReference>
<comment type="catalytic activity">
    <reaction evidence="2 18 19">
        <text>(6R)-NADPHX = (6S)-NADPHX</text>
        <dbReference type="Rhea" id="RHEA:32227"/>
        <dbReference type="ChEBI" id="CHEBI:64076"/>
        <dbReference type="ChEBI" id="CHEBI:64077"/>
        <dbReference type="EC" id="5.1.99.6"/>
    </reaction>
</comment>
<dbReference type="SUPFAM" id="SSF64153">
    <property type="entry name" value="YjeF N-terminal domain-like"/>
    <property type="match status" value="1"/>
</dbReference>
<dbReference type="VEuPathDB" id="TriTrypDB:Tbg972.7.4200"/>
<dbReference type="CDD" id="cd01171">
    <property type="entry name" value="YXKO-related"/>
    <property type="match status" value="1"/>
</dbReference>
<evidence type="ECO:0000256" key="10">
    <source>
        <dbReference type="ARBA" id="ARBA00023027"/>
    </source>
</evidence>
<gene>
    <name evidence="22" type="ORF">TbgDal_VII4200</name>
</gene>
<evidence type="ECO:0000256" key="5">
    <source>
        <dbReference type="ARBA" id="ARBA00022723"/>
    </source>
</evidence>
<evidence type="ECO:0000259" key="20">
    <source>
        <dbReference type="PROSITE" id="PS51383"/>
    </source>
</evidence>
<comment type="function">
    <text evidence="17">Catalyzes the dehydration of the S-form of NAD(P)HX at the expense of ATP, which is converted to ADP. Together with NAD(P)HX epimerase, which catalyzes the epimerization of the S- and R-forms, the enzyme allows the repair of both epimers of NAD(P)HX, a damaged form of NAD(P)H that is a result of enzymatic or heat-dependent hydration.</text>
</comment>
<dbReference type="GeneID" id="23862633"/>
<feature type="binding site" evidence="17">
    <location>
        <begin position="495"/>
        <end position="504"/>
    </location>
    <ligand>
        <name>ATP</name>
        <dbReference type="ChEBI" id="CHEBI:30616"/>
    </ligand>
</feature>
<feature type="binding site" evidence="17">
    <location>
        <position position="505"/>
    </location>
    <ligand>
        <name>(6S)-NADPHX</name>
        <dbReference type="ChEBI" id="CHEBI:64076"/>
    </ligand>
</feature>
<keyword evidence="8 19" id="KW-0521">NADP</keyword>
<dbReference type="InterPro" id="IPR029056">
    <property type="entry name" value="Ribokinase-like"/>
</dbReference>
<keyword evidence="7 17" id="KW-0067">ATP-binding</keyword>
<feature type="domain" description="YjeF C-terminal" evidence="20">
    <location>
        <begin position="264"/>
        <end position="565"/>
    </location>
</feature>
<dbReference type="EC" id="4.2.1.136" evidence="19"/>
<evidence type="ECO:0000256" key="3">
    <source>
        <dbReference type="ARBA" id="ARBA00006001"/>
    </source>
</evidence>
<dbReference type="FunFam" id="3.40.1190.20:FF:000017">
    <property type="entry name" value="Multifunctional fusion protein"/>
    <property type="match status" value="1"/>
</dbReference>
<comment type="similarity">
    <text evidence="17">Belongs to the NnrD/CARKD family.</text>
</comment>
<dbReference type="FunFam" id="3.40.50.10260:FF:000003">
    <property type="entry name" value="Multifunctional fusion protein"/>
    <property type="match status" value="1"/>
</dbReference>
<keyword evidence="17" id="KW-0597">Phosphoprotein</keyword>
<feature type="binding site" evidence="17">
    <location>
        <begin position="459"/>
        <end position="463"/>
    </location>
    <ligand>
        <name>ATP</name>
        <dbReference type="ChEBI" id="CHEBI:30616"/>
    </ligand>
</feature>
<comment type="function">
    <text evidence="18">Catalyzes the epimerization of the S- and R-forms of NAD(P)HX, a damaged form of NAD(P)H that is a result of enzymatic or heat-dependent hydration. This is a prerequisite for the S-specific NAD(P)H-hydrate dehydratase to allow the repair of both epimers of NAD(P)HX.</text>
</comment>
<dbReference type="PANTHER" id="PTHR12592">
    <property type="entry name" value="ATP-DEPENDENT (S)-NAD(P)H-HYDRATE DEHYDRATASE FAMILY MEMBER"/>
    <property type="match status" value="1"/>
</dbReference>
<evidence type="ECO:0000256" key="9">
    <source>
        <dbReference type="ARBA" id="ARBA00022958"/>
    </source>
</evidence>
<evidence type="ECO:0000256" key="16">
    <source>
        <dbReference type="ARBA" id="ARBA00049209"/>
    </source>
</evidence>
<dbReference type="SUPFAM" id="SSF53613">
    <property type="entry name" value="Ribokinase-like"/>
    <property type="match status" value="1"/>
</dbReference>
<evidence type="ECO:0000313" key="22">
    <source>
        <dbReference type="EMBL" id="CBH12494.1"/>
    </source>
</evidence>
<comment type="catalytic activity">
    <reaction evidence="17">
        <text>(6S)-NADHX + ATP = ADP + phosphate + NADH + H(+)</text>
        <dbReference type="Rhea" id="RHEA:19017"/>
        <dbReference type="ChEBI" id="CHEBI:15378"/>
        <dbReference type="ChEBI" id="CHEBI:30616"/>
        <dbReference type="ChEBI" id="CHEBI:43474"/>
        <dbReference type="ChEBI" id="CHEBI:57945"/>
        <dbReference type="ChEBI" id="CHEBI:64074"/>
        <dbReference type="ChEBI" id="CHEBI:456216"/>
        <dbReference type="EC" id="4.2.1.93"/>
    </reaction>
</comment>
<comment type="catalytic activity">
    <reaction evidence="17">
        <text>(6S)-NADPHX + ATP = ADP + phosphate + NADPH + H(+)</text>
        <dbReference type="Rhea" id="RHEA:32231"/>
        <dbReference type="ChEBI" id="CHEBI:15378"/>
        <dbReference type="ChEBI" id="CHEBI:30616"/>
        <dbReference type="ChEBI" id="CHEBI:43474"/>
        <dbReference type="ChEBI" id="CHEBI:57783"/>
        <dbReference type="ChEBI" id="CHEBI:64076"/>
        <dbReference type="ChEBI" id="CHEBI:456216"/>
        <dbReference type="EC" id="4.2.1.93"/>
    </reaction>
</comment>
<dbReference type="HAMAP" id="MF_01965">
    <property type="entry name" value="NADHX_dehydratase"/>
    <property type="match status" value="1"/>
</dbReference>
<comment type="function">
    <text evidence="14 19">Bifunctional enzyme that catalyzes the epimerization of the S- and R-forms of NAD(P)HX and the dehydration of the S-form of NAD(P)HX at the expense of ADP, which is converted to AMP. This allows the repair of both epimers of NAD(P)HX, a damaged form of NAD(P)H that is a result of enzymatic or heat-dependent hydration.</text>
</comment>
<comment type="similarity">
    <text evidence="18">Belongs to the NnrE/AIBP family.</text>
</comment>
<dbReference type="KEGG" id="tbg:TbgDal_VII4200"/>
<evidence type="ECO:0000256" key="1">
    <source>
        <dbReference type="ARBA" id="ARBA00000013"/>
    </source>
</evidence>
<reference evidence="23" key="1">
    <citation type="journal article" date="2010" name="PLoS Negl. Trop. Dis.">
        <title>The genome sequence of Trypanosoma brucei gambiense, causative agent of chronic human african trypanosomiasis.</title>
        <authorList>
            <person name="Jackson A.P."/>
            <person name="Sanders M."/>
            <person name="Berry A."/>
            <person name="McQuillan J."/>
            <person name="Aslett M.A."/>
            <person name="Quail M.A."/>
            <person name="Chukualim B."/>
            <person name="Capewell P."/>
            <person name="MacLeod A."/>
            <person name="Melville S.E."/>
            <person name="Gibson W."/>
            <person name="Barry J.D."/>
            <person name="Berriman M."/>
            <person name="Hertz-Fowler C."/>
        </authorList>
    </citation>
    <scope>NUCLEOTIDE SEQUENCE [LARGE SCALE GENOMIC DNA]</scope>
    <source>
        <strain evidence="23">MHOM/CI/86/DAL972</strain>
    </source>
</reference>
<dbReference type="Gene3D" id="3.40.1190.20">
    <property type="match status" value="1"/>
</dbReference>
<dbReference type="InterPro" id="IPR036652">
    <property type="entry name" value="YjeF_N_dom_sf"/>
</dbReference>
<evidence type="ECO:0000259" key="21">
    <source>
        <dbReference type="PROSITE" id="PS51385"/>
    </source>
</evidence>
<comment type="similarity">
    <text evidence="3 19">In the N-terminal section; belongs to the NnrE/AIBP family.</text>
</comment>
<evidence type="ECO:0000256" key="8">
    <source>
        <dbReference type="ARBA" id="ARBA00022857"/>
    </source>
</evidence>
<comment type="catalytic activity">
    <reaction evidence="16 19">
        <text>(6S)-NADPHX + ADP = AMP + phosphate + NADPH + H(+)</text>
        <dbReference type="Rhea" id="RHEA:32235"/>
        <dbReference type="ChEBI" id="CHEBI:15378"/>
        <dbReference type="ChEBI" id="CHEBI:43474"/>
        <dbReference type="ChEBI" id="CHEBI:57783"/>
        <dbReference type="ChEBI" id="CHEBI:64076"/>
        <dbReference type="ChEBI" id="CHEBI:456215"/>
        <dbReference type="ChEBI" id="CHEBI:456216"/>
        <dbReference type="EC" id="4.2.1.136"/>
    </reaction>
</comment>
<protein>
    <recommendedName>
        <fullName evidence="19">Bifunctional NAD(P)H-hydrate repair enzyme</fullName>
    </recommendedName>
    <alternativeName>
        <fullName evidence="19">Nicotinamide nucleotide repair protein</fullName>
    </alternativeName>
    <domain>
        <recommendedName>
            <fullName evidence="19">ADP-dependent (S)-NAD(P)H-hydrate dehydratase</fullName>
            <ecNumber evidence="19">4.2.1.136</ecNumber>
        </recommendedName>
        <alternativeName>
            <fullName evidence="19">ADP-dependent NAD(P)HX dehydratase</fullName>
        </alternativeName>
    </domain>
    <domain>
        <recommendedName>
            <fullName evidence="19">NAD(P)H-hydrate epimerase</fullName>
            <ecNumber evidence="19">5.1.99.6</ecNumber>
        </recommendedName>
    </domain>
</protein>
<dbReference type="InterPro" id="IPR004443">
    <property type="entry name" value="YjeF_N_dom"/>
</dbReference>
<dbReference type="GO" id="GO:0046872">
    <property type="term" value="F:metal ion binding"/>
    <property type="evidence" value="ECO:0007669"/>
    <property type="project" value="UniProtKB-UniRule"/>
</dbReference>
<comment type="catalytic activity">
    <reaction evidence="15 19">
        <text>(6S)-NADHX + ADP = AMP + phosphate + NADH + H(+)</text>
        <dbReference type="Rhea" id="RHEA:32223"/>
        <dbReference type="ChEBI" id="CHEBI:15378"/>
        <dbReference type="ChEBI" id="CHEBI:43474"/>
        <dbReference type="ChEBI" id="CHEBI:57945"/>
        <dbReference type="ChEBI" id="CHEBI:64074"/>
        <dbReference type="ChEBI" id="CHEBI:456215"/>
        <dbReference type="ChEBI" id="CHEBI:456216"/>
        <dbReference type="EC" id="4.2.1.136"/>
    </reaction>
</comment>
<keyword evidence="6 17" id="KW-0547">Nucleotide-binding</keyword>
<evidence type="ECO:0000313" key="23">
    <source>
        <dbReference type="Proteomes" id="UP000002316"/>
    </source>
</evidence>
<dbReference type="GO" id="GO:0110051">
    <property type="term" value="P:metabolite repair"/>
    <property type="evidence" value="ECO:0007669"/>
    <property type="project" value="TreeGrafter"/>
</dbReference>
<comment type="cofactor">
    <cofactor evidence="17">
        <name>Mg(2+)</name>
        <dbReference type="ChEBI" id="CHEBI:18420"/>
    </cofactor>
</comment>
<dbReference type="PIRSF" id="PIRSF017184">
    <property type="entry name" value="Nnr"/>
    <property type="match status" value="1"/>
</dbReference>
<evidence type="ECO:0000256" key="14">
    <source>
        <dbReference type="ARBA" id="ARBA00025153"/>
    </source>
</evidence>
<comment type="similarity">
    <text evidence="4 19">In the C-terminal section; belongs to the NnrD/CARKD family.</text>
</comment>
<evidence type="ECO:0000256" key="19">
    <source>
        <dbReference type="PIRNR" id="PIRNR017184"/>
    </source>
</evidence>
<feature type="domain" description="YjeF N-terminal" evidence="21">
    <location>
        <begin position="34"/>
        <end position="249"/>
    </location>
</feature>
<dbReference type="PANTHER" id="PTHR12592:SF0">
    <property type="entry name" value="ATP-DEPENDENT (S)-NAD(P)H-HYDRATE DEHYDRATASE"/>
    <property type="match status" value="1"/>
</dbReference>
<evidence type="ECO:0000256" key="11">
    <source>
        <dbReference type="ARBA" id="ARBA00023235"/>
    </source>
</evidence>
<feature type="binding site" evidence="18">
    <location>
        <position position="195"/>
    </location>
    <ligand>
        <name>K(+)</name>
        <dbReference type="ChEBI" id="CHEBI:29103"/>
    </ligand>
</feature>
<dbReference type="GO" id="GO:0005524">
    <property type="term" value="F:ATP binding"/>
    <property type="evidence" value="ECO:0007669"/>
    <property type="project" value="UniProtKB-UniRule"/>
</dbReference>
<dbReference type="PROSITE" id="PS01050">
    <property type="entry name" value="YJEF_C_2"/>
    <property type="match status" value="1"/>
</dbReference>
<dbReference type="Pfam" id="PF01256">
    <property type="entry name" value="Carb_kinase"/>
    <property type="match status" value="2"/>
</dbReference>
<feature type="binding site" evidence="18">
    <location>
        <position position="159"/>
    </location>
    <ligand>
        <name>K(+)</name>
        <dbReference type="ChEBI" id="CHEBI:29103"/>
    </ligand>
</feature>
<proteinExistence type="inferred from homology"/>
<dbReference type="GO" id="GO:0046496">
    <property type="term" value="P:nicotinamide nucleotide metabolic process"/>
    <property type="evidence" value="ECO:0007669"/>
    <property type="project" value="UniProtKB-UniRule"/>
</dbReference>
<evidence type="ECO:0000256" key="12">
    <source>
        <dbReference type="ARBA" id="ARBA00023239"/>
    </source>
</evidence>
<keyword evidence="13" id="KW-0511">Multifunctional enzyme</keyword>
<keyword evidence="11 18" id="KW-0413">Isomerase</keyword>
<evidence type="ECO:0000256" key="2">
    <source>
        <dbReference type="ARBA" id="ARBA00000909"/>
    </source>
</evidence>
<keyword evidence="12 17" id="KW-0456">Lyase</keyword>
<dbReference type="OrthoDB" id="10064708at2759"/>
<evidence type="ECO:0000256" key="6">
    <source>
        <dbReference type="ARBA" id="ARBA00022741"/>
    </source>
</evidence>
<dbReference type="GO" id="GO:0052856">
    <property type="term" value="F:NAD(P)HX epimerase activity"/>
    <property type="evidence" value="ECO:0007669"/>
    <property type="project" value="UniProtKB-UniRule"/>
</dbReference>
<feature type="binding site" evidence="18">
    <location>
        <position position="83"/>
    </location>
    <ligand>
        <name>K(+)</name>
        <dbReference type="ChEBI" id="CHEBI:29103"/>
    </ligand>
</feature>
<dbReference type="InterPro" id="IPR000631">
    <property type="entry name" value="CARKD"/>
</dbReference>
<dbReference type="NCBIfam" id="TIGR00196">
    <property type="entry name" value="yjeF_cterm"/>
    <property type="match status" value="1"/>
</dbReference>
<feature type="binding site" evidence="17">
    <location>
        <begin position="422"/>
        <end position="428"/>
    </location>
    <ligand>
        <name>(6S)-NADPHX</name>
        <dbReference type="ChEBI" id="CHEBI:64076"/>
    </ligand>
</feature>
<dbReference type="InterPro" id="IPR030677">
    <property type="entry name" value="Nnr"/>
</dbReference>
<evidence type="ECO:0000256" key="7">
    <source>
        <dbReference type="ARBA" id="ARBA00022840"/>
    </source>
</evidence>
<dbReference type="RefSeq" id="XP_011774774.1">
    <property type="nucleotide sequence ID" value="XM_011776472.1"/>
</dbReference>
<keyword evidence="9 18" id="KW-0630">Potassium</keyword>
<feature type="binding site" evidence="18">
    <location>
        <position position="174"/>
    </location>
    <ligand>
        <name>(6S)-NADPHX</name>
        <dbReference type="ChEBI" id="CHEBI:64076"/>
    </ligand>
</feature>
<dbReference type="Proteomes" id="UP000002316">
    <property type="component" value="Chromosome 7"/>
</dbReference>
<dbReference type="InterPro" id="IPR017953">
    <property type="entry name" value="Carbohydrate_kinase_pred_CS"/>
</dbReference>
<evidence type="ECO:0000256" key="17">
    <source>
        <dbReference type="HAMAP-Rule" id="MF_03157"/>
    </source>
</evidence>
<comment type="catalytic activity">
    <reaction evidence="1 18 19">
        <text>(6R)-NADHX = (6S)-NADHX</text>
        <dbReference type="Rhea" id="RHEA:32215"/>
        <dbReference type="ChEBI" id="CHEBI:64074"/>
        <dbReference type="ChEBI" id="CHEBI:64075"/>
        <dbReference type="EC" id="5.1.99.6"/>
    </reaction>
</comment>
<evidence type="ECO:0000256" key="15">
    <source>
        <dbReference type="ARBA" id="ARBA00048238"/>
    </source>
</evidence>
<dbReference type="NCBIfam" id="TIGR00197">
    <property type="entry name" value="yjeF_nterm"/>
    <property type="match status" value="1"/>
</dbReference>
<sequence length="576" mass="61256">MRRRNSFIRTISTYTRYPDEQQKLLYLAWSAAWLRKAEVEAARVQGITLYDLMQRAAAAFFKVVCTEVPNAKKWLVLCGSGNNGGDGFEVARRASSRGGGTCVTVITVAGSKPLPPEAAAAYAALQEERQKPGVEIVMKDARTWLEEGASLSGVDVVVDGLLGTGMGGAPRGDYAAIIDRVNESGKPCFAIDIPSGLDAETGDVKGSCIRAVHTVTFIAVKPGLLTGSARNHVGKLHYDSLDLADWLLLPDQQRDVFCRRLESSHLFPLLSRSEPRRCINKAMNGKLLVVGGDSGFGGAIAMAAEAALRSGCGLVRVLTRAEHAAPIMCRCPEVMTQTLTEESLRMGLQWASCVAIGPGLGQGAWGIEALRVVEIHLRENINIPSVWDADALNILAAFSRKRNDGEQQPPSVRLNNRVITPHSAEASRLLGCTVSEVEQNRYRAAEELVARYGGVVLLKGPGTVLRSAEDARVPVPTGTAAELLFPACAVADVGNSGMASGGMGDVLTGIIAGLLAQQFPLWQATCAGCLVHGTAADLAASSQGGERGLTATTLFKYLPVCLNPTPEGFQASQCYL</sequence>
<evidence type="ECO:0000256" key="4">
    <source>
        <dbReference type="ARBA" id="ARBA00009524"/>
    </source>
</evidence>
<name>C9ZSV9_TRYB9</name>
<dbReference type="Gene3D" id="3.40.50.10260">
    <property type="entry name" value="YjeF N-terminal domain"/>
    <property type="match status" value="1"/>
</dbReference>
<feature type="binding site" evidence="18">
    <location>
        <begin position="163"/>
        <end position="169"/>
    </location>
    <ligand>
        <name>(6S)-NADPHX</name>
        <dbReference type="ChEBI" id="CHEBI:64076"/>
    </ligand>
</feature>
<evidence type="ECO:0000256" key="13">
    <source>
        <dbReference type="ARBA" id="ARBA00023268"/>
    </source>
</evidence>
<feature type="binding site" evidence="18">
    <location>
        <begin position="82"/>
        <end position="86"/>
    </location>
    <ligand>
        <name>(6S)-NADPHX</name>
        <dbReference type="ChEBI" id="CHEBI:64076"/>
    </ligand>
</feature>
<keyword evidence="10 17" id="KW-0520">NAD</keyword>
<dbReference type="GO" id="GO:0047453">
    <property type="term" value="F:ATP-dependent NAD(P)H-hydrate dehydratase activity"/>
    <property type="evidence" value="ECO:0007669"/>
    <property type="project" value="UniProtKB-UniRule"/>
</dbReference>
<feature type="binding site" evidence="17">
    <location>
        <position position="359"/>
    </location>
    <ligand>
        <name>(6S)-NADPHX</name>
        <dbReference type="ChEBI" id="CHEBI:64076"/>
    </ligand>
</feature>
<dbReference type="AlphaFoldDB" id="C9ZSV9"/>
<organism evidence="22 23">
    <name type="scientific">Trypanosoma brucei gambiense (strain MHOM/CI/86/DAL972)</name>
    <dbReference type="NCBI Taxonomy" id="679716"/>
    <lineage>
        <taxon>Eukaryota</taxon>
        <taxon>Discoba</taxon>
        <taxon>Euglenozoa</taxon>
        <taxon>Kinetoplastea</taxon>
        <taxon>Metakinetoplastina</taxon>
        <taxon>Trypanosomatida</taxon>
        <taxon>Trypanosomatidae</taxon>
        <taxon>Trypanosoma</taxon>
    </lineage>
</organism>
<dbReference type="PROSITE" id="PS51383">
    <property type="entry name" value="YJEF_C_3"/>
    <property type="match status" value="1"/>
</dbReference>
<dbReference type="EMBL" id="FN554970">
    <property type="protein sequence ID" value="CBH12494.1"/>
    <property type="molecule type" value="Genomic_DNA"/>
</dbReference>
<dbReference type="PROSITE" id="PS51385">
    <property type="entry name" value="YJEF_N"/>
    <property type="match status" value="1"/>
</dbReference>
<feature type="binding site" evidence="18">
    <location>
        <position position="192"/>
    </location>
    <ligand>
        <name>(6S)-NADPHX</name>
        <dbReference type="ChEBI" id="CHEBI:64076"/>
    </ligand>
</feature>
<accession>C9ZSV9</accession>